<keyword evidence="14" id="KW-0648">Protein biosynthesis</keyword>
<gene>
    <name evidence="19" type="ORF">AKJ49_00675</name>
</gene>
<dbReference type="InterPro" id="IPR009000">
    <property type="entry name" value="Transl_B-barrel_sf"/>
</dbReference>
<keyword evidence="17" id="KW-0175">Coiled coil</keyword>
<keyword evidence="20" id="KW-1185">Reference proteome</keyword>
<dbReference type="PATRIC" id="fig|1698278.3.peg.41"/>
<dbReference type="GO" id="GO:0006419">
    <property type="term" value="P:alanyl-tRNA aminoacylation"/>
    <property type="evidence" value="ECO:0007669"/>
    <property type="project" value="UniProtKB-UniRule"/>
</dbReference>
<reference evidence="19 20" key="1">
    <citation type="journal article" date="2016" name="Sci. Rep.">
        <title>Metabolic traits of an uncultured archaeal lineage -MSBL1- from brine pools of the Red Sea.</title>
        <authorList>
            <person name="Mwirichia R."/>
            <person name="Alam I."/>
            <person name="Rashid M."/>
            <person name="Vinu M."/>
            <person name="Ba-Alawi W."/>
            <person name="Anthony Kamau A."/>
            <person name="Kamanda Ngugi D."/>
            <person name="Goker M."/>
            <person name="Klenk H.P."/>
            <person name="Bajic V."/>
            <person name="Stingl U."/>
        </authorList>
    </citation>
    <scope>NUCLEOTIDE SEQUENCE [LARGE SCALE GENOMIC DNA]</scope>
    <source>
        <strain evidence="19">SCGC-AAA382A03</strain>
    </source>
</reference>
<dbReference type="InterPro" id="IPR050058">
    <property type="entry name" value="Ala-tRNA_ligase"/>
</dbReference>
<dbReference type="Gene3D" id="2.40.30.130">
    <property type="match status" value="1"/>
</dbReference>
<dbReference type="Gene3D" id="3.30.980.10">
    <property type="entry name" value="Threonyl-trna Synthetase, Chain A, domain 2"/>
    <property type="match status" value="1"/>
</dbReference>
<dbReference type="FunFam" id="3.30.980.10:FF:000004">
    <property type="entry name" value="Alanine--tRNA ligase, cytoplasmic"/>
    <property type="match status" value="1"/>
</dbReference>
<feature type="domain" description="Alanyl-transfer RNA synthetases family profile" evidence="18">
    <location>
        <begin position="1"/>
        <end position="408"/>
    </location>
</feature>
<dbReference type="GO" id="GO:0005737">
    <property type="term" value="C:cytoplasm"/>
    <property type="evidence" value="ECO:0007669"/>
    <property type="project" value="UniProtKB-SubCell"/>
</dbReference>
<evidence type="ECO:0000259" key="18">
    <source>
        <dbReference type="PROSITE" id="PS50860"/>
    </source>
</evidence>
<comment type="subcellular location">
    <subcellularLocation>
        <location evidence="2">Cytoplasm</location>
    </subcellularLocation>
</comment>
<dbReference type="AlphaFoldDB" id="A0A133VGC0"/>
<dbReference type="Gene3D" id="3.10.310.40">
    <property type="match status" value="1"/>
</dbReference>
<evidence type="ECO:0000256" key="2">
    <source>
        <dbReference type="ARBA" id="ARBA00004496"/>
    </source>
</evidence>
<dbReference type="SUPFAM" id="SSF101353">
    <property type="entry name" value="Putative anticodon-binding domain of alanyl-tRNA synthetase (AlaRS)"/>
    <property type="match status" value="1"/>
</dbReference>
<evidence type="ECO:0000256" key="12">
    <source>
        <dbReference type="ARBA" id="ARBA00022840"/>
    </source>
</evidence>
<evidence type="ECO:0000313" key="19">
    <source>
        <dbReference type="EMBL" id="KXB05489.1"/>
    </source>
</evidence>
<dbReference type="Pfam" id="PF01411">
    <property type="entry name" value="tRNA-synt_2c"/>
    <property type="match status" value="1"/>
</dbReference>
<feature type="non-terminal residue" evidence="19">
    <location>
        <position position="1"/>
    </location>
</feature>
<keyword evidence="8" id="KW-0436">Ligase</keyword>
<dbReference type="GO" id="GO:0000049">
    <property type="term" value="F:tRNA binding"/>
    <property type="evidence" value="ECO:0007669"/>
    <property type="project" value="UniProtKB-KW"/>
</dbReference>
<evidence type="ECO:0000256" key="13">
    <source>
        <dbReference type="ARBA" id="ARBA00022884"/>
    </source>
</evidence>
<comment type="cofactor">
    <cofactor evidence="1">
        <name>Zn(2+)</name>
        <dbReference type="ChEBI" id="CHEBI:29105"/>
    </cofactor>
</comment>
<evidence type="ECO:0000256" key="10">
    <source>
        <dbReference type="ARBA" id="ARBA00022741"/>
    </source>
</evidence>
<dbReference type="GO" id="GO:0002161">
    <property type="term" value="F:aminoacyl-tRNA deacylase activity"/>
    <property type="evidence" value="ECO:0007669"/>
    <property type="project" value="UniProtKB-ARBA"/>
</dbReference>
<dbReference type="FunFam" id="3.30.54.20:FF:000005">
    <property type="entry name" value="Alanine--tRNA ligase"/>
    <property type="match status" value="1"/>
</dbReference>
<sequence length="580" mass="65108">GITPSNEGGGYLSRLVLRRTLRLMRDLGIEEPLTELMKLELDYLKSDFPEINEKRDYVMEVIDLEEKRYKETLNQGERLVSRLSSSLKKEGKSQIPTDDLIELYDSHGLPPEVVEEVAKEEGIEVEPPEDFYRRVAELHSKPQKKTEKKSKVPTHFDLSELPETELLFYKEPYKREFTADVLWKEGDYVVLDRTAFYPEGGGQPSDDGVLKSNGDKFEVLDVQKSGDVVLHKIDSENGVRTGEKVKGEINWEKRSAYMRHHTATHILLGALRSLLGDHVWQHGVQKGEESSRLDVSHHKRISEEKIQEIEKLANKIVFQDRKVNSLWMDRNEAEKKYGHSLYQGGVVPGRKIRIVDIEDWNAQACSGTHCTHSGEVGLIKIINRERIQDGVERLVFASGLPVLESLQEQEQRIKKSAETLRTSPDEIDKAVQKLFDQWKSAKKEVDNLRSRVADLKAEKLEKNSESFNNIQILAEKFEDGDSDELIQIGEILTNNNKNMVVILASGKTSANIIAMAGEKALEEGINCGEIASEAAKSIEGGGGGKPELGQGGGGNVEKLEEAIKMGVKICKKQASGDNNG</sequence>
<keyword evidence="12" id="KW-0067">ATP-binding</keyword>
<dbReference type="FunFam" id="3.10.310.40:FF:000001">
    <property type="entry name" value="Alanine--tRNA ligase"/>
    <property type="match status" value="1"/>
</dbReference>
<dbReference type="InterPro" id="IPR003156">
    <property type="entry name" value="DHHA1_dom"/>
</dbReference>
<comment type="similarity">
    <text evidence="3">Belongs to the class-II aminoacyl-tRNA synthetase family.</text>
</comment>
<dbReference type="SMART" id="SM00863">
    <property type="entry name" value="tRNA_SAD"/>
    <property type="match status" value="1"/>
</dbReference>
<evidence type="ECO:0000256" key="7">
    <source>
        <dbReference type="ARBA" id="ARBA00022555"/>
    </source>
</evidence>
<evidence type="ECO:0000256" key="14">
    <source>
        <dbReference type="ARBA" id="ARBA00022917"/>
    </source>
</evidence>
<keyword evidence="9" id="KW-0479">Metal-binding</keyword>
<evidence type="ECO:0000256" key="3">
    <source>
        <dbReference type="ARBA" id="ARBA00008226"/>
    </source>
</evidence>
<dbReference type="InterPro" id="IPR018164">
    <property type="entry name" value="Ala-tRNA-synth_IIc_N"/>
</dbReference>
<dbReference type="Gene3D" id="3.30.54.20">
    <property type="match status" value="1"/>
</dbReference>
<dbReference type="SUPFAM" id="SSF50447">
    <property type="entry name" value="Translation proteins"/>
    <property type="match status" value="1"/>
</dbReference>
<keyword evidence="11" id="KW-0862">Zinc</keyword>
<keyword evidence="10" id="KW-0547">Nucleotide-binding</keyword>
<evidence type="ECO:0000256" key="8">
    <source>
        <dbReference type="ARBA" id="ARBA00022598"/>
    </source>
</evidence>
<dbReference type="InterPro" id="IPR002318">
    <property type="entry name" value="Ala-tRNA-lgiase_IIc"/>
</dbReference>
<dbReference type="Proteomes" id="UP000070549">
    <property type="component" value="Unassembled WGS sequence"/>
</dbReference>
<dbReference type="NCBIfam" id="TIGR00344">
    <property type="entry name" value="alaS"/>
    <property type="match status" value="1"/>
</dbReference>
<name>A0A133VGC0_9EURY</name>
<evidence type="ECO:0000256" key="15">
    <source>
        <dbReference type="ARBA" id="ARBA00023146"/>
    </source>
</evidence>
<dbReference type="InterPro" id="IPR018165">
    <property type="entry name" value="Ala-tRNA-synth_IIc_core"/>
</dbReference>
<keyword evidence="15" id="KW-0030">Aminoacyl-tRNA synthetase</keyword>
<comment type="caution">
    <text evidence="19">The sequence shown here is derived from an EMBL/GenBank/DDBJ whole genome shotgun (WGS) entry which is preliminary data.</text>
</comment>
<dbReference type="GO" id="GO:0005524">
    <property type="term" value="F:ATP binding"/>
    <property type="evidence" value="ECO:0007669"/>
    <property type="project" value="UniProtKB-KW"/>
</dbReference>
<evidence type="ECO:0000256" key="5">
    <source>
        <dbReference type="ARBA" id="ARBA00017959"/>
    </source>
</evidence>
<dbReference type="EMBL" id="LHYC01000012">
    <property type="protein sequence ID" value="KXB05489.1"/>
    <property type="molecule type" value="Genomic_DNA"/>
</dbReference>
<keyword evidence="13" id="KW-0694">RNA-binding</keyword>
<dbReference type="PROSITE" id="PS50860">
    <property type="entry name" value="AA_TRNA_LIGASE_II_ALA"/>
    <property type="match status" value="1"/>
</dbReference>
<dbReference type="InterPro" id="IPR018162">
    <property type="entry name" value="Ala-tRNA-ligase_IIc_anticod-bd"/>
</dbReference>
<evidence type="ECO:0000256" key="17">
    <source>
        <dbReference type="SAM" id="Coils"/>
    </source>
</evidence>
<dbReference type="GO" id="GO:0046872">
    <property type="term" value="F:metal ion binding"/>
    <property type="evidence" value="ECO:0007669"/>
    <property type="project" value="UniProtKB-KW"/>
</dbReference>
<keyword evidence="6" id="KW-0963">Cytoplasm</keyword>
<dbReference type="PANTHER" id="PTHR11777:SF9">
    <property type="entry name" value="ALANINE--TRNA LIGASE, CYTOPLASMIC"/>
    <property type="match status" value="1"/>
</dbReference>
<organism evidence="19 20">
    <name type="scientific">candidate division MSBL1 archaeon SCGC-AAA382A03</name>
    <dbReference type="NCBI Taxonomy" id="1698278"/>
    <lineage>
        <taxon>Archaea</taxon>
        <taxon>Methanobacteriati</taxon>
        <taxon>Methanobacteriota</taxon>
        <taxon>candidate division MSBL1</taxon>
    </lineage>
</organism>
<dbReference type="EC" id="6.1.1.7" evidence="4 16"/>
<evidence type="ECO:0000256" key="1">
    <source>
        <dbReference type="ARBA" id="ARBA00001947"/>
    </source>
</evidence>
<keyword evidence="7" id="KW-0820">tRNA-binding</keyword>
<dbReference type="SUPFAM" id="SSF55186">
    <property type="entry name" value="ThrRS/AlaRS common domain"/>
    <property type="match status" value="1"/>
</dbReference>
<dbReference type="Pfam" id="PF07973">
    <property type="entry name" value="tRNA_SAD"/>
    <property type="match status" value="1"/>
</dbReference>
<evidence type="ECO:0000256" key="16">
    <source>
        <dbReference type="NCBIfam" id="TIGR00344"/>
    </source>
</evidence>
<accession>A0A133VGC0</accession>
<proteinExistence type="inferred from homology"/>
<dbReference type="InterPro" id="IPR012947">
    <property type="entry name" value="tRNA_SAD"/>
</dbReference>
<protein>
    <recommendedName>
        <fullName evidence="5 16">Alanine--tRNA ligase</fullName>
        <ecNumber evidence="4 16">6.1.1.7</ecNumber>
    </recommendedName>
</protein>
<dbReference type="Pfam" id="PF02272">
    <property type="entry name" value="DHHA1"/>
    <property type="match status" value="1"/>
</dbReference>
<dbReference type="InterPro" id="IPR018163">
    <property type="entry name" value="Thr/Ala-tRNA-synth_IIc_edit"/>
</dbReference>
<evidence type="ECO:0000313" key="20">
    <source>
        <dbReference type="Proteomes" id="UP000070549"/>
    </source>
</evidence>
<dbReference type="GO" id="GO:0004813">
    <property type="term" value="F:alanine-tRNA ligase activity"/>
    <property type="evidence" value="ECO:0007669"/>
    <property type="project" value="UniProtKB-UniRule"/>
</dbReference>
<feature type="coiled-coil region" evidence="17">
    <location>
        <begin position="403"/>
        <end position="465"/>
    </location>
</feature>
<evidence type="ECO:0000256" key="4">
    <source>
        <dbReference type="ARBA" id="ARBA00013168"/>
    </source>
</evidence>
<dbReference type="Gene3D" id="6.10.250.550">
    <property type="match status" value="1"/>
</dbReference>
<evidence type="ECO:0000256" key="6">
    <source>
        <dbReference type="ARBA" id="ARBA00022490"/>
    </source>
</evidence>
<evidence type="ECO:0000256" key="9">
    <source>
        <dbReference type="ARBA" id="ARBA00022723"/>
    </source>
</evidence>
<dbReference type="FunFam" id="2.40.30.130:FF:000010">
    <property type="entry name" value="Alanine--tRNA ligase"/>
    <property type="match status" value="1"/>
</dbReference>
<dbReference type="PANTHER" id="PTHR11777">
    <property type="entry name" value="ALANYL-TRNA SYNTHETASE"/>
    <property type="match status" value="1"/>
</dbReference>
<evidence type="ECO:0000256" key="11">
    <source>
        <dbReference type="ARBA" id="ARBA00022833"/>
    </source>
</evidence>